<keyword evidence="6 8" id="KW-0342">GTP-binding</keyword>
<dbReference type="EC" id="2.7.7.77" evidence="8"/>
<evidence type="ECO:0000256" key="6">
    <source>
        <dbReference type="ARBA" id="ARBA00023134"/>
    </source>
</evidence>
<keyword evidence="11" id="KW-1185">Reference proteome</keyword>
<feature type="binding site" evidence="8">
    <location>
        <begin position="13"/>
        <end position="15"/>
    </location>
    <ligand>
        <name>GTP</name>
        <dbReference type="ChEBI" id="CHEBI:37565"/>
    </ligand>
</feature>
<dbReference type="GO" id="GO:0005525">
    <property type="term" value="F:GTP binding"/>
    <property type="evidence" value="ECO:0007669"/>
    <property type="project" value="UniProtKB-UniRule"/>
</dbReference>
<dbReference type="GO" id="GO:0006777">
    <property type="term" value="P:Mo-molybdopterin cofactor biosynthetic process"/>
    <property type="evidence" value="ECO:0007669"/>
    <property type="project" value="UniProtKB-KW"/>
</dbReference>
<comment type="subcellular location">
    <subcellularLocation>
        <location evidence="8">Cytoplasm</location>
    </subcellularLocation>
</comment>
<feature type="binding site" evidence="8">
    <location>
        <position position="75"/>
    </location>
    <ligand>
        <name>GTP</name>
        <dbReference type="ChEBI" id="CHEBI:37565"/>
    </ligand>
</feature>
<protein>
    <recommendedName>
        <fullName evidence="8">Probable molybdenum cofactor guanylyltransferase</fullName>
        <shortName evidence="8">MoCo guanylyltransferase</shortName>
        <ecNumber evidence="8">2.7.7.77</ecNumber>
    </recommendedName>
    <alternativeName>
        <fullName evidence="8">GTP:molybdopterin guanylyltransferase</fullName>
    </alternativeName>
    <alternativeName>
        <fullName evidence="8">Mo-MPT guanylyltransferase</fullName>
    </alternativeName>
    <alternativeName>
        <fullName evidence="8">Molybdopterin guanylyltransferase</fullName>
    </alternativeName>
    <alternativeName>
        <fullName evidence="8">Molybdopterin-guanine dinucleotide synthase</fullName>
        <shortName evidence="8">MGD synthase</shortName>
    </alternativeName>
</protein>
<dbReference type="CDD" id="cd02503">
    <property type="entry name" value="MobA"/>
    <property type="match status" value="1"/>
</dbReference>
<dbReference type="Pfam" id="PF12804">
    <property type="entry name" value="NTP_transf_3"/>
    <property type="match status" value="1"/>
</dbReference>
<dbReference type="GO" id="GO:0005737">
    <property type="term" value="C:cytoplasm"/>
    <property type="evidence" value="ECO:0007669"/>
    <property type="project" value="UniProtKB-SubCell"/>
</dbReference>
<comment type="function">
    <text evidence="8">Transfers a GMP moiety from GTP to Mo-molybdopterin (Mo-MPT) cofactor (Moco or molybdenum cofactor) to form Mo-molybdopterin guanine dinucleotide (Mo-MGD) cofactor.</text>
</comment>
<feature type="binding site" evidence="8">
    <location>
        <position position="25"/>
    </location>
    <ligand>
        <name>GTP</name>
        <dbReference type="ChEBI" id="CHEBI:37565"/>
    </ligand>
</feature>
<evidence type="ECO:0000313" key="11">
    <source>
        <dbReference type="Proteomes" id="UP000297609"/>
    </source>
</evidence>
<dbReference type="GO" id="GO:0061603">
    <property type="term" value="F:molybdenum cofactor guanylyltransferase activity"/>
    <property type="evidence" value="ECO:0007669"/>
    <property type="project" value="UniProtKB-EC"/>
</dbReference>
<evidence type="ECO:0000256" key="4">
    <source>
        <dbReference type="ARBA" id="ARBA00022741"/>
    </source>
</evidence>
<comment type="caution">
    <text evidence="10">The sequence shown here is derived from an EMBL/GenBank/DDBJ whole genome shotgun (WGS) entry which is preliminary data.</text>
</comment>
<evidence type="ECO:0000313" key="10">
    <source>
        <dbReference type="EMBL" id="TGL55840.1"/>
    </source>
</evidence>
<comment type="catalytic activity">
    <reaction evidence="8">
        <text>Mo-molybdopterin + GTP + H(+) = Mo-molybdopterin guanine dinucleotide + diphosphate</text>
        <dbReference type="Rhea" id="RHEA:34243"/>
        <dbReference type="ChEBI" id="CHEBI:15378"/>
        <dbReference type="ChEBI" id="CHEBI:33019"/>
        <dbReference type="ChEBI" id="CHEBI:37565"/>
        <dbReference type="ChEBI" id="CHEBI:71302"/>
        <dbReference type="ChEBI" id="CHEBI:71310"/>
        <dbReference type="EC" id="2.7.7.77"/>
    </reaction>
</comment>
<feature type="binding site" evidence="8">
    <location>
        <position position="110"/>
    </location>
    <ligand>
        <name>Mg(2+)</name>
        <dbReference type="ChEBI" id="CHEBI:18420"/>
    </ligand>
</feature>
<dbReference type="PANTHER" id="PTHR19136">
    <property type="entry name" value="MOLYBDENUM COFACTOR GUANYLYLTRANSFERASE"/>
    <property type="match status" value="1"/>
</dbReference>
<dbReference type="SUPFAM" id="SSF53448">
    <property type="entry name" value="Nucleotide-diphospho-sugar transferases"/>
    <property type="match status" value="1"/>
</dbReference>
<reference evidence="10" key="1">
    <citation type="journal article" date="2019" name="PLoS Negl. Trop. Dis.">
        <title>Revisiting the worldwide diversity of Leptospira species in the environment.</title>
        <authorList>
            <person name="Vincent A.T."/>
            <person name="Schiettekatte O."/>
            <person name="Bourhy P."/>
            <person name="Veyrier F.J."/>
            <person name="Picardeau M."/>
        </authorList>
    </citation>
    <scope>NUCLEOTIDE SEQUENCE [LARGE SCALE GENOMIC DNA]</scope>
    <source>
        <strain evidence="10">201702454</strain>
    </source>
</reference>
<dbReference type="OrthoDB" id="9788394at2"/>
<dbReference type="HAMAP" id="MF_00316">
    <property type="entry name" value="MobA"/>
    <property type="match status" value="1"/>
</dbReference>
<keyword evidence="2 8" id="KW-0808">Transferase</keyword>
<keyword evidence="1 8" id="KW-0963">Cytoplasm</keyword>
<comment type="caution">
    <text evidence="8">Lacks conserved residue(s) required for the propagation of feature annotation.</text>
</comment>
<name>A0A4R9JUB6_9LEPT</name>
<comment type="cofactor">
    <cofactor evidence="8">
        <name>Mg(2+)</name>
        <dbReference type="ChEBI" id="CHEBI:18420"/>
    </cofactor>
</comment>
<evidence type="ECO:0000256" key="5">
    <source>
        <dbReference type="ARBA" id="ARBA00022842"/>
    </source>
</evidence>
<evidence type="ECO:0000259" key="9">
    <source>
        <dbReference type="Pfam" id="PF12804"/>
    </source>
</evidence>
<dbReference type="InterPro" id="IPR029044">
    <property type="entry name" value="Nucleotide-diphossugar_trans"/>
</dbReference>
<dbReference type="EMBL" id="RQGG01000009">
    <property type="protein sequence ID" value="TGL55840.1"/>
    <property type="molecule type" value="Genomic_DNA"/>
</dbReference>
<organism evidence="10 11">
    <name type="scientific">Leptospira kemamanensis</name>
    <dbReference type="NCBI Taxonomy" id="2484942"/>
    <lineage>
        <taxon>Bacteria</taxon>
        <taxon>Pseudomonadati</taxon>
        <taxon>Spirochaetota</taxon>
        <taxon>Spirochaetia</taxon>
        <taxon>Leptospirales</taxon>
        <taxon>Leptospiraceae</taxon>
        <taxon>Leptospira</taxon>
    </lineage>
</organism>
<feature type="domain" description="MobA-like NTP transferase" evidence="9">
    <location>
        <begin position="11"/>
        <end position="164"/>
    </location>
</feature>
<dbReference type="InterPro" id="IPR025877">
    <property type="entry name" value="MobA-like_NTP_Trfase"/>
</dbReference>
<keyword evidence="7 8" id="KW-0501">Molybdenum cofactor biosynthesis</keyword>
<keyword evidence="4 8" id="KW-0547">Nucleotide-binding</keyword>
<dbReference type="GO" id="GO:0046872">
    <property type="term" value="F:metal ion binding"/>
    <property type="evidence" value="ECO:0007669"/>
    <property type="project" value="UniProtKB-KW"/>
</dbReference>
<gene>
    <name evidence="8" type="primary">mobA</name>
    <name evidence="10" type="ORF">EHQ59_03385</name>
</gene>
<comment type="domain">
    <text evidence="8">The N-terminal domain determines nucleotide recognition and specific binding, while the C-terminal domain determines the specific binding to the target protein.</text>
</comment>
<proteinExistence type="inferred from homology"/>
<dbReference type="PANTHER" id="PTHR19136:SF81">
    <property type="entry name" value="MOLYBDENUM COFACTOR GUANYLYLTRANSFERASE"/>
    <property type="match status" value="1"/>
</dbReference>
<feature type="binding site" evidence="8">
    <location>
        <position position="110"/>
    </location>
    <ligand>
        <name>GTP</name>
        <dbReference type="ChEBI" id="CHEBI:37565"/>
    </ligand>
</feature>
<evidence type="ECO:0000256" key="1">
    <source>
        <dbReference type="ARBA" id="ARBA00022490"/>
    </source>
</evidence>
<evidence type="ECO:0000256" key="3">
    <source>
        <dbReference type="ARBA" id="ARBA00022723"/>
    </source>
</evidence>
<keyword evidence="5 8" id="KW-0460">Magnesium</keyword>
<accession>A0A4R9JUB6</accession>
<evidence type="ECO:0000256" key="8">
    <source>
        <dbReference type="HAMAP-Rule" id="MF_00316"/>
    </source>
</evidence>
<dbReference type="InterPro" id="IPR013482">
    <property type="entry name" value="Molybde_CF_guanTrfase"/>
</dbReference>
<comment type="similarity">
    <text evidence="8">Belongs to the MobA family.</text>
</comment>
<dbReference type="AlphaFoldDB" id="A0A4R9JUB6"/>
<dbReference type="Proteomes" id="UP000297609">
    <property type="component" value="Unassembled WGS sequence"/>
</dbReference>
<evidence type="ECO:0000256" key="2">
    <source>
        <dbReference type="ARBA" id="ARBA00022679"/>
    </source>
</evidence>
<keyword evidence="10" id="KW-0548">Nucleotidyltransferase</keyword>
<sequence>MSHMNTDLIFLLLSGGRSVRMGEEKAFLPIGHRSNFLKKLIQKLNVFSKDLYISIRSDQVSEYTSLFSKERICIDQNFPIQGPLIGLLSSHFLFKQTEPNYQAIFVFPIDIPFVKLKTIQRLINLYQKNPNGSGIFYQSNSGLEPLCGIYHRQTLENWESEIHSKTKLEFSLQKKIRSISPQPEYISLPKEEEKFFRNINTKQDLEFYSQ</sequence>
<dbReference type="Gene3D" id="3.90.550.10">
    <property type="entry name" value="Spore Coat Polysaccharide Biosynthesis Protein SpsA, Chain A"/>
    <property type="match status" value="1"/>
</dbReference>
<keyword evidence="3 8" id="KW-0479">Metal-binding</keyword>
<evidence type="ECO:0000256" key="7">
    <source>
        <dbReference type="ARBA" id="ARBA00023150"/>
    </source>
</evidence>